<dbReference type="PROSITE" id="PS50931">
    <property type="entry name" value="HTH_LYSR"/>
    <property type="match status" value="1"/>
</dbReference>
<protein>
    <submittedName>
        <fullName evidence="6">LysR family transcriptional regulator</fullName>
    </submittedName>
</protein>
<dbReference type="CDD" id="cd08422">
    <property type="entry name" value="PBP2_CrgA_like"/>
    <property type="match status" value="1"/>
</dbReference>
<evidence type="ECO:0000256" key="2">
    <source>
        <dbReference type="ARBA" id="ARBA00023015"/>
    </source>
</evidence>
<keyword evidence="4" id="KW-0804">Transcription</keyword>
<dbReference type="InterPro" id="IPR005119">
    <property type="entry name" value="LysR_subst-bd"/>
</dbReference>
<dbReference type="PANTHER" id="PTHR30537">
    <property type="entry name" value="HTH-TYPE TRANSCRIPTIONAL REGULATOR"/>
    <property type="match status" value="1"/>
</dbReference>
<dbReference type="OrthoDB" id="116299at2"/>
<proteinExistence type="inferred from homology"/>
<evidence type="ECO:0000256" key="4">
    <source>
        <dbReference type="ARBA" id="ARBA00023163"/>
    </source>
</evidence>
<dbReference type="SUPFAM" id="SSF46785">
    <property type="entry name" value="Winged helix' DNA-binding domain"/>
    <property type="match status" value="1"/>
</dbReference>
<dbReference type="GO" id="GO:0003700">
    <property type="term" value="F:DNA-binding transcription factor activity"/>
    <property type="evidence" value="ECO:0007669"/>
    <property type="project" value="InterPro"/>
</dbReference>
<gene>
    <name evidence="6" type="primary">dmlR_4</name>
    <name evidence="6" type="ORF">SAMEA1982600_00761</name>
</gene>
<dbReference type="PANTHER" id="PTHR30537:SF5">
    <property type="entry name" value="HTH-TYPE TRANSCRIPTIONAL ACTIVATOR TTDR-RELATED"/>
    <property type="match status" value="1"/>
</dbReference>
<feature type="domain" description="HTH lysR-type" evidence="5">
    <location>
        <begin position="15"/>
        <end position="72"/>
    </location>
</feature>
<dbReference type="InterPro" id="IPR036388">
    <property type="entry name" value="WH-like_DNA-bd_sf"/>
</dbReference>
<evidence type="ECO:0000256" key="1">
    <source>
        <dbReference type="ARBA" id="ARBA00009437"/>
    </source>
</evidence>
<dbReference type="GO" id="GO:0043565">
    <property type="term" value="F:sequence-specific DNA binding"/>
    <property type="evidence" value="ECO:0007669"/>
    <property type="project" value="TreeGrafter"/>
</dbReference>
<evidence type="ECO:0000313" key="7">
    <source>
        <dbReference type="Proteomes" id="UP000077037"/>
    </source>
</evidence>
<evidence type="ECO:0000313" key="6">
    <source>
        <dbReference type="EMBL" id="SAH96365.1"/>
    </source>
</evidence>
<keyword evidence="3" id="KW-0238">DNA-binding</keyword>
<keyword evidence="2" id="KW-0805">Transcription regulation</keyword>
<evidence type="ECO:0000256" key="3">
    <source>
        <dbReference type="ARBA" id="ARBA00023125"/>
    </source>
</evidence>
<dbReference type="RefSeq" id="WP_066408325.1">
    <property type="nucleotide sequence ID" value="NZ_FKBS01000007.1"/>
</dbReference>
<dbReference type="InterPro" id="IPR036390">
    <property type="entry name" value="WH_DNA-bd_sf"/>
</dbReference>
<dbReference type="Proteomes" id="UP000077037">
    <property type="component" value="Unassembled WGS sequence"/>
</dbReference>
<dbReference type="AlphaFoldDB" id="A0A157LHW4"/>
<dbReference type="InterPro" id="IPR058163">
    <property type="entry name" value="LysR-type_TF_proteobact-type"/>
</dbReference>
<dbReference type="SUPFAM" id="SSF53850">
    <property type="entry name" value="Periplasmic binding protein-like II"/>
    <property type="match status" value="1"/>
</dbReference>
<organism evidence="6 7">
    <name type="scientific">Bordetella ansorpii</name>
    <dbReference type="NCBI Taxonomy" id="288768"/>
    <lineage>
        <taxon>Bacteria</taxon>
        <taxon>Pseudomonadati</taxon>
        <taxon>Pseudomonadota</taxon>
        <taxon>Betaproteobacteria</taxon>
        <taxon>Burkholderiales</taxon>
        <taxon>Alcaligenaceae</taxon>
        <taxon>Bordetella</taxon>
    </lineage>
</organism>
<comment type="similarity">
    <text evidence="1">Belongs to the LysR transcriptional regulatory family.</text>
</comment>
<dbReference type="EMBL" id="FKBS01000007">
    <property type="protein sequence ID" value="SAH96365.1"/>
    <property type="molecule type" value="Genomic_DNA"/>
</dbReference>
<dbReference type="Gene3D" id="1.10.10.10">
    <property type="entry name" value="Winged helix-like DNA-binding domain superfamily/Winged helix DNA-binding domain"/>
    <property type="match status" value="1"/>
</dbReference>
<sequence>MTPQTSAAEQDAHHVQLNDIALFVEVARRKSFSLAARALDMPTSTLSRRINQLEQAIGMRLINRNTRRLELTDAGSVYLQRCQGLIDEARLAHEQLLALSDRPKGRLSISMPYSLAIWLLPEALRGFTNQYPELDCEFDLSMRSSSDSHGTPYDVILRFGRDQVDAGADVNAVVQEVQTLDSYLYASTEYLERHGEPRSPADLAQHQCLRTAIDEAYSHWNLHNGVSSMRVHVDGHVAGNNISVMGTLAGLGMGITRLPYCPALDPVIKRNSLHRVLPDWTVDPMSVYAVFPSNLLPAKTRAFMEFIMPMLKPADEDPAAA</sequence>
<evidence type="ECO:0000259" key="5">
    <source>
        <dbReference type="PROSITE" id="PS50931"/>
    </source>
</evidence>
<accession>A0A157LHW4</accession>
<dbReference type="Pfam" id="PF00126">
    <property type="entry name" value="HTH_1"/>
    <property type="match status" value="1"/>
</dbReference>
<dbReference type="GO" id="GO:0006351">
    <property type="term" value="P:DNA-templated transcription"/>
    <property type="evidence" value="ECO:0007669"/>
    <property type="project" value="TreeGrafter"/>
</dbReference>
<dbReference type="FunFam" id="1.10.10.10:FF:000001">
    <property type="entry name" value="LysR family transcriptional regulator"/>
    <property type="match status" value="1"/>
</dbReference>
<name>A0A157LHW4_9BORD</name>
<reference evidence="6 7" key="1">
    <citation type="submission" date="2016-03" db="EMBL/GenBank/DDBJ databases">
        <authorList>
            <consortium name="Pathogen Informatics"/>
        </authorList>
    </citation>
    <scope>NUCLEOTIDE SEQUENCE [LARGE SCALE GENOMIC DNA]</scope>
    <source>
        <strain evidence="6 7">NCTC13364</strain>
    </source>
</reference>
<dbReference type="InterPro" id="IPR000847">
    <property type="entry name" value="LysR_HTH_N"/>
</dbReference>
<dbReference type="Pfam" id="PF03466">
    <property type="entry name" value="LysR_substrate"/>
    <property type="match status" value="1"/>
</dbReference>
<dbReference type="Gene3D" id="3.40.190.290">
    <property type="match status" value="1"/>
</dbReference>